<comment type="similarity">
    <text evidence="5">In the C-terminal section; belongs to the cyclodeaminase/cyclohydrolase family.</text>
</comment>
<dbReference type="GO" id="GO:0019557">
    <property type="term" value="P:L-histidine catabolic process to glutamate and formate"/>
    <property type="evidence" value="ECO:0007669"/>
    <property type="project" value="UniProtKB-UniPathway"/>
</dbReference>
<evidence type="ECO:0000256" key="16">
    <source>
        <dbReference type="ARBA" id="ARBA00023268"/>
    </source>
</evidence>
<dbReference type="InterPro" id="IPR012886">
    <property type="entry name" value="Formiminotransferase_N"/>
</dbReference>
<keyword evidence="12" id="KW-0290">Folate-binding</keyword>
<keyword evidence="13" id="KW-0333">Golgi apparatus</keyword>
<dbReference type="EC" id="4.3.1.4" evidence="7"/>
<dbReference type="SUPFAM" id="SSF101262">
    <property type="entry name" value="Methenyltetrahydrofolate cyclohydrolase-like"/>
    <property type="match status" value="1"/>
</dbReference>
<evidence type="ECO:0000256" key="12">
    <source>
        <dbReference type="ARBA" id="ARBA00022954"/>
    </source>
</evidence>
<evidence type="ECO:0000259" key="22">
    <source>
        <dbReference type="SMART" id="SM01222"/>
    </source>
</evidence>
<dbReference type="Proteomes" id="UP000184050">
    <property type="component" value="Unassembled WGS sequence"/>
</dbReference>
<gene>
    <name evidence="23" type="ORF">SAMN05444280_104146</name>
</gene>
<dbReference type="GO" id="GO:0030412">
    <property type="term" value="F:formimidoyltetrahydrofolate cyclodeaminase activity"/>
    <property type="evidence" value="ECO:0007669"/>
    <property type="project" value="UniProtKB-EC"/>
</dbReference>
<dbReference type="GO" id="GO:0005542">
    <property type="term" value="F:folic acid binding"/>
    <property type="evidence" value="ECO:0007669"/>
    <property type="project" value="UniProtKB-KW"/>
</dbReference>
<dbReference type="PANTHER" id="PTHR12234:SF0">
    <property type="entry name" value="FORMIMIDOYLTRANSFERASE-CYCLODEAMINASE"/>
    <property type="match status" value="1"/>
</dbReference>
<dbReference type="AlphaFoldDB" id="A0A1M6CZT6"/>
<evidence type="ECO:0000259" key="21">
    <source>
        <dbReference type="SMART" id="SM01221"/>
    </source>
</evidence>
<dbReference type="GO" id="GO:0019556">
    <property type="term" value="P:L-histidine catabolic process to glutamate and formamide"/>
    <property type="evidence" value="ECO:0007669"/>
    <property type="project" value="UniProtKB-UniPathway"/>
</dbReference>
<feature type="coiled-coil region" evidence="20">
    <location>
        <begin position="534"/>
        <end position="561"/>
    </location>
</feature>
<evidence type="ECO:0000256" key="17">
    <source>
        <dbReference type="ARBA" id="ARBA00025506"/>
    </source>
</evidence>
<evidence type="ECO:0000256" key="19">
    <source>
        <dbReference type="ARBA" id="ARBA00030029"/>
    </source>
</evidence>
<feature type="domain" description="Formiminotransferase C-terminal subdomain" evidence="21">
    <location>
        <begin position="184"/>
        <end position="349"/>
    </location>
</feature>
<comment type="function">
    <text evidence="17">Folate-dependent enzyme, that displays both transferase and deaminase activity. Serves to channel one-carbon units from formiminoglutamate to the folate pool.</text>
</comment>
<comment type="pathway">
    <text evidence="3">Amino-acid degradation; L-histidine degradation into L-glutamate; L-glutamate from N-formimidoyl-L-glutamate (transferase route): step 1/1.</text>
</comment>
<dbReference type="Gene3D" id="3.30.70.670">
    <property type="entry name" value="Formiminotransferase, C-terminal subdomain"/>
    <property type="match status" value="1"/>
</dbReference>
<dbReference type="InterPro" id="IPR051623">
    <property type="entry name" value="FTCD"/>
</dbReference>
<organism evidence="23 24">
    <name type="scientific">Tangfeifania diversioriginum</name>
    <dbReference type="NCBI Taxonomy" id="1168035"/>
    <lineage>
        <taxon>Bacteria</taxon>
        <taxon>Pseudomonadati</taxon>
        <taxon>Bacteroidota</taxon>
        <taxon>Bacteroidia</taxon>
        <taxon>Marinilabiliales</taxon>
        <taxon>Prolixibacteraceae</taxon>
        <taxon>Tangfeifania</taxon>
    </lineage>
</organism>
<keyword evidence="14" id="KW-0206">Cytoskeleton</keyword>
<reference evidence="23 24" key="1">
    <citation type="submission" date="2016-11" db="EMBL/GenBank/DDBJ databases">
        <authorList>
            <person name="Jaros S."/>
            <person name="Januszkiewicz K."/>
            <person name="Wedrychowicz H."/>
        </authorList>
    </citation>
    <scope>NUCLEOTIDE SEQUENCE [LARGE SCALE GENOMIC DNA]</scope>
    <source>
        <strain evidence="23 24">DSM 27063</strain>
    </source>
</reference>
<evidence type="ECO:0000256" key="20">
    <source>
        <dbReference type="SAM" id="Coils"/>
    </source>
</evidence>
<dbReference type="Gene3D" id="1.20.120.680">
    <property type="entry name" value="Formiminotetrahydrofolate cyclodeaminase monomer, up-and-down helical bundle"/>
    <property type="match status" value="1"/>
</dbReference>
<proteinExistence type="inferred from homology"/>
<evidence type="ECO:0000256" key="7">
    <source>
        <dbReference type="ARBA" id="ARBA00012998"/>
    </source>
</evidence>
<dbReference type="SUPFAM" id="SSF55116">
    <property type="entry name" value="Formiminotransferase domain of formiminotransferase-cyclodeaminase"/>
    <property type="match status" value="2"/>
</dbReference>
<evidence type="ECO:0000313" key="24">
    <source>
        <dbReference type="Proteomes" id="UP000184050"/>
    </source>
</evidence>
<dbReference type="SMART" id="SM01222">
    <property type="entry name" value="FTCD_N"/>
    <property type="match status" value="1"/>
</dbReference>
<evidence type="ECO:0000256" key="5">
    <source>
        <dbReference type="ARBA" id="ARBA00010825"/>
    </source>
</evidence>
<evidence type="ECO:0000256" key="9">
    <source>
        <dbReference type="ARBA" id="ARBA00022490"/>
    </source>
</evidence>
<sequence length="565" mass="62152">MDKIIECVPNFSEGRDLAKIKEITDAIETVEGVKLLDVDPGKATNRTVVTFVGHPNDVAEAAFRGIKKASEIIDMSVHKGEHPRFGATDVCPLVPVANVSMEEAVEYARKLAERVGKELDIPVYCYEFAAFNDKRKSLASCRTGEYEALKDRISSEKWKPDFGPGEWSAKVAKSGATAIGARNFLVAYNVNLNTTSTRRANSIAFDVREAGRVKREGNKLTGKIIKDENGEPVRIPGTLKKTRAIGWYIEEYGIAQISINLTDITVTPIHVAFDEISEKARERGIRVTGSELVGLVPLQAMLDAGKYFLRKQQRSTGISDDEIIKIAIKSLGLDELKPFDPKKKIIEYMIADDSAEKLVDKTLADFMYNTASESPAPGGGSISAYVGALGAALGTMVANLSAHKRGWDHRWEEFSNWAEKGKEYHDALLKCVDEDTAVFNKIMAAFGMPKSSEKEKAERQKAIQQATKNAIEVPLKVMQLAHDSMEAMQAMAETGNPNSVSDAGVGALCARTAVEGALLNVKINAAGYEDKTWLTRTMKKADELLENARKMEKEILRTVEEKITE</sequence>
<comment type="similarity">
    <text evidence="4">In the N-terminal section; belongs to the formiminotransferase family.</text>
</comment>
<dbReference type="InterPro" id="IPR004227">
    <property type="entry name" value="Formiminotransferase_cat"/>
</dbReference>
<evidence type="ECO:0000256" key="8">
    <source>
        <dbReference type="ARBA" id="ARBA00017787"/>
    </source>
</evidence>
<keyword evidence="16" id="KW-0511">Multifunctional enzyme</keyword>
<evidence type="ECO:0000256" key="15">
    <source>
        <dbReference type="ARBA" id="ARBA00023239"/>
    </source>
</evidence>
<comment type="subunit">
    <text evidence="18">Homooctamer, including four polyglutamate binding sites. The subunits are arranged as a tetramer of dimers, and form a planar ring-shaped structure.</text>
</comment>
<feature type="domain" description="Formiminotransferase N-terminal subdomain" evidence="22">
    <location>
        <begin position="3"/>
        <end position="183"/>
    </location>
</feature>
<dbReference type="GO" id="GO:0030409">
    <property type="term" value="F:glutamate formimidoyltransferase activity"/>
    <property type="evidence" value="ECO:0007669"/>
    <property type="project" value="UniProtKB-EC"/>
</dbReference>
<accession>A0A1M6CZT6</accession>
<protein>
    <recommendedName>
        <fullName evidence="8">Formimidoyltransferase-cyclodeaminase</fullName>
        <ecNumber evidence="6">2.1.2.5</ecNumber>
        <ecNumber evidence="7">4.3.1.4</ecNumber>
    </recommendedName>
    <alternativeName>
        <fullName evidence="19">Formiminotransferase-cyclodeaminase</fullName>
    </alternativeName>
</protein>
<dbReference type="InterPro" id="IPR037064">
    <property type="entry name" value="Formiminotransferase_N_sf"/>
</dbReference>
<evidence type="ECO:0000256" key="18">
    <source>
        <dbReference type="ARBA" id="ARBA00025915"/>
    </source>
</evidence>
<comment type="subcellular location">
    <subcellularLocation>
        <location evidence="1">Cytoplasm</location>
        <location evidence="1">Cytoskeleton</location>
        <location evidence="1">Microtubule organizing center</location>
        <location evidence="1">Centrosome</location>
        <location evidence="1">Centriole</location>
    </subcellularLocation>
    <subcellularLocation>
        <location evidence="2">Golgi apparatus</location>
    </subcellularLocation>
</comment>
<keyword evidence="11" id="KW-0369">Histidine metabolism</keyword>
<dbReference type="Gene3D" id="3.30.990.10">
    <property type="entry name" value="Formiminotransferase, N-terminal subdomain"/>
    <property type="match status" value="1"/>
</dbReference>
<evidence type="ECO:0000256" key="13">
    <source>
        <dbReference type="ARBA" id="ARBA00023034"/>
    </source>
</evidence>
<dbReference type="Pfam" id="PF04961">
    <property type="entry name" value="FTCD_C"/>
    <property type="match status" value="1"/>
</dbReference>
<dbReference type="STRING" id="1168035.SAMN05444280_104146"/>
<dbReference type="Pfam" id="PF02971">
    <property type="entry name" value="FTCD"/>
    <property type="match status" value="1"/>
</dbReference>
<dbReference type="InterPro" id="IPR022384">
    <property type="entry name" value="FormiminoTrfase_cat_dom_sf"/>
</dbReference>
<keyword evidence="24" id="KW-1185">Reference proteome</keyword>
<dbReference type="InterPro" id="IPR037070">
    <property type="entry name" value="Formiminotransferase_C_sf"/>
</dbReference>
<dbReference type="InterPro" id="IPR007044">
    <property type="entry name" value="Cyclodeamin/CycHdrlase"/>
</dbReference>
<dbReference type="EC" id="2.1.2.5" evidence="6"/>
<evidence type="ECO:0000256" key="14">
    <source>
        <dbReference type="ARBA" id="ARBA00023212"/>
    </source>
</evidence>
<evidence type="ECO:0000256" key="11">
    <source>
        <dbReference type="ARBA" id="ARBA00022808"/>
    </source>
</evidence>
<keyword evidence="20" id="KW-0175">Coiled coil</keyword>
<dbReference type="PANTHER" id="PTHR12234">
    <property type="entry name" value="FORMIMINOTRANSFERASE-CYCLODEAMINASE"/>
    <property type="match status" value="1"/>
</dbReference>
<evidence type="ECO:0000256" key="6">
    <source>
        <dbReference type="ARBA" id="ARBA00012252"/>
    </source>
</evidence>
<evidence type="ECO:0000313" key="23">
    <source>
        <dbReference type="EMBL" id="SHI66334.1"/>
    </source>
</evidence>
<keyword evidence="9" id="KW-0963">Cytoplasm</keyword>
<evidence type="ECO:0000256" key="3">
    <source>
        <dbReference type="ARBA" id="ARBA00005082"/>
    </source>
</evidence>
<dbReference type="NCBIfam" id="TIGR02024">
    <property type="entry name" value="FtcD"/>
    <property type="match status" value="1"/>
</dbReference>
<dbReference type="GO" id="GO:0005814">
    <property type="term" value="C:centriole"/>
    <property type="evidence" value="ECO:0007669"/>
    <property type="project" value="UniProtKB-SubCell"/>
</dbReference>
<name>A0A1M6CZT6_9BACT</name>
<dbReference type="InterPro" id="IPR013802">
    <property type="entry name" value="Formiminotransferase_C"/>
</dbReference>
<dbReference type="SMART" id="SM01221">
    <property type="entry name" value="FTCD"/>
    <property type="match status" value="1"/>
</dbReference>
<dbReference type="RefSeq" id="WP_073165930.1">
    <property type="nucleotide sequence ID" value="NZ_FQZE01000004.1"/>
</dbReference>
<evidence type="ECO:0000256" key="1">
    <source>
        <dbReference type="ARBA" id="ARBA00004114"/>
    </source>
</evidence>
<evidence type="ECO:0000256" key="4">
    <source>
        <dbReference type="ARBA" id="ARBA00008297"/>
    </source>
</evidence>
<dbReference type="InterPro" id="IPR036178">
    <property type="entry name" value="Formintransfe-cycloase-like_sf"/>
</dbReference>
<dbReference type="UniPathway" id="UPA00379">
    <property type="reaction ID" value="UER00555"/>
</dbReference>
<evidence type="ECO:0000256" key="2">
    <source>
        <dbReference type="ARBA" id="ARBA00004555"/>
    </source>
</evidence>
<dbReference type="Pfam" id="PF07837">
    <property type="entry name" value="FTCD_N"/>
    <property type="match status" value="1"/>
</dbReference>
<dbReference type="OrthoDB" id="9773217at2"/>
<dbReference type="EMBL" id="FQZE01000004">
    <property type="protein sequence ID" value="SHI66334.1"/>
    <property type="molecule type" value="Genomic_DNA"/>
</dbReference>
<keyword evidence="15" id="KW-0456">Lyase</keyword>
<evidence type="ECO:0000256" key="10">
    <source>
        <dbReference type="ARBA" id="ARBA00022679"/>
    </source>
</evidence>
<keyword evidence="10 23" id="KW-0808">Transferase</keyword>